<proteinExistence type="predicted"/>
<dbReference type="Proteomes" id="UP000887579">
    <property type="component" value="Unplaced"/>
</dbReference>
<evidence type="ECO:0000313" key="1">
    <source>
        <dbReference type="Proteomes" id="UP000887579"/>
    </source>
</evidence>
<name>A0AC34FLD5_9BILA</name>
<organism evidence="1 2">
    <name type="scientific">Panagrolaimus sp. ES5</name>
    <dbReference type="NCBI Taxonomy" id="591445"/>
    <lineage>
        <taxon>Eukaryota</taxon>
        <taxon>Metazoa</taxon>
        <taxon>Ecdysozoa</taxon>
        <taxon>Nematoda</taxon>
        <taxon>Chromadorea</taxon>
        <taxon>Rhabditida</taxon>
        <taxon>Tylenchina</taxon>
        <taxon>Panagrolaimomorpha</taxon>
        <taxon>Panagrolaimoidea</taxon>
        <taxon>Panagrolaimidae</taxon>
        <taxon>Panagrolaimus</taxon>
    </lineage>
</organism>
<evidence type="ECO:0000313" key="2">
    <source>
        <dbReference type="WBParaSite" id="ES5_v2.g17725.t1"/>
    </source>
</evidence>
<dbReference type="WBParaSite" id="ES5_v2.g17725.t1">
    <property type="protein sequence ID" value="ES5_v2.g17725.t1"/>
    <property type="gene ID" value="ES5_v2.g17725"/>
</dbReference>
<reference evidence="2" key="1">
    <citation type="submission" date="2022-11" db="UniProtKB">
        <authorList>
            <consortium name="WormBaseParasite"/>
        </authorList>
    </citation>
    <scope>IDENTIFICATION</scope>
</reference>
<protein>
    <submittedName>
        <fullName evidence="2">Recombinase zinc beta ribbon domain-containing protein</fullName>
    </submittedName>
</protein>
<accession>A0AC34FLD5</accession>
<sequence length="155" mass="17915">MAPIPALLARKNGEIVPLNIKNKLAYCRGCENLTSNKKSKGKKPIKGRKFNDEHEFEADPTSGHHKECKFISVDQKLEEQFKNNLFQVIKDRKLEFKTKDEVLAFYLAEVEAINMELSGEQIENLRNNLWSMIKPVEEVFRPNTRSEQNEILPGK</sequence>